<sequence>MEAQAISVKYLSDLDLYKEEKPYHLTQVPHLESGEASNLQFSTFDGIVVSDARGHEADFKLGTHSLAFERFPSAVIYDGSDESEVAYMREAIETVPAPTVTAIHIDHTREGGFRRIRRHLTHSESYHYLSGGYRARIVNIWRPLHRKVVDAPMAFCDARSLSEEDLVPPDRVSPQYAGEIYYVRPSEKQHWYWLSNMVPEEVAIFVSFDSACSSQEMPINYCAHVSFNDSSAHRHVPPRESLEVRLIVLTRMEKETEVDQYSLQSSDIPRAGRIRIITMEPLPGIKPTDELKQPWKNMIKVPQQQEVADNGSKDIRLQVERDQHENLGG</sequence>
<comment type="caution">
    <text evidence="1">The sequence shown here is derived from an EMBL/GenBank/DDBJ whole genome shotgun (WGS) entry which is preliminary data.</text>
</comment>
<gene>
    <name evidence="1" type="ORF">CRV2_00010839</name>
</gene>
<protein>
    <submittedName>
        <fullName evidence="1">Uncharacterized protein</fullName>
    </submittedName>
</protein>
<evidence type="ECO:0000313" key="1">
    <source>
        <dbReference type="EMBL" id="CAG9944748.1"/>
    </source>
</evidence>
<evidence type="ECO:0000313" key="2">
    <source>
        <dbReference type="Proteomes" id="UP000836387"/>
    </source>
</evidence>
<organism evidence="1 2">
    <name type="scientific">Clonostachys rosea f. rosea IK726</name>
    <dbReference type="NCBI Taxonomy" id="1349383"/>
    <lineage>
        <taxon>Eukaryota</taxon>
        <taxon>Fungi</taxon>
        <taxon>Dikarya</taxon>
        <taxon>Ascomycota</taxon>
        <taxon>Pezizomycotina</taxon>
        <taxon>Sordariomycetes</taxon>
        <taxon>Hypocreomycetidae</taxon>
        <taxon>Hypocreales</taxon>
        <taxon>Bionectriaceae</taxon>
        <taxon>Clonostachys</taxon>
    </lineage>
</organism>
<proteinExistence type="predicted"/>
<name>A0ACA9TVQ4_BIOOC</name>
<dbReference type="EMBL" id="CADEHS020000008">
    <property type="protein sequence ID" value="CAG9944748.1"/>
    <property type="molecule type" value="Genomic_DNA"/>
</dbReference>
<dbReference type="Proteomes" id="UP000836387">
    <property type="component" value="Unassembled WGS sequence"/>
</dbReference>
<reference evidence="1" key="2">
    <citation type="submission" date="2021-10" db="EMBL/GenBank/DDBJ databases">
        <authorList>
            <person name="Piombo E."/>
        </authorList>
    </citation>
    <scope>NUCLEOTIDE SEQUENCE</scope>
</reference>
<reference evidence="1" key="1">
    <citation type="submission" date="2020-04" db="EMBL/GenBank/DDBJ databases">
        <authorList>
            <person name="Broberg M."/>
        </authorList>
    </citation>
    <scope>NUCLEOTIDE SEQUENCE</scope>
</reference>
<accession>A0ACA9TVQ4</accession>
<keyword evidence="2" id="KW-1185">Reference proteome</keyword>